<proteinExistence type="predicted"/>
<gene>
    <name evidence="2" type="ORF">FSB_LOCUS53972</name>
</gene>
<name>A0A2N9IPJ7_FAGSY</name>
<keyword evidence="1" id="KW-0472">Membrane</keyword>
<reference evidence="2" key="1">
    <citation type="submission" date="2018-02" db="EMBL/GenBank/DDBJ databases">
        <authorList>
            <person name="Cohen D.B."/>
            <person name="Kent A.D."/>
        </authorList>
    </citation>
    <scope>NUCLEOTIDE SEQUENCE</scope>
</reference>
<sequence>MVMWALETKLVQPKGYGSPWLWDTMDSPSICLTLNKWVRGRPLRWPPMKWSMNARLNWTNELIDSYSSLLNHTLSNGSLVPSKFSSGGTLFLDGSEKLAILGMNGKSARCTRLSKLWATFAFKLFFMSPIYFFILWSSSSRRAVLSSGSLDDQAERSGCLDDLTERLGCLDDRAVTCRLSASWSSELFSLCGGGWLSSWGVSGPFLIACHNSLFCLVVSRVRSWMLVAITCICLSIGVMGGSFLVPS</sequence>
<keyword evidence="1" id="KW-1133">Transmembrane helix</keyword>
<feature type="transmembrane region" description="Helical" evidence="1">
    <location>
        <begin position="224"/>
        <end position="245"/>
    </location>
</feature>
<dbReference type="EMBL" id="OIVN01006143">
    <property type="protein sequence ID" value="SPD26090.1"/>
    <property type="molecule type" value="Genomic_DNA"/>
</dbReference>
<accession>A0A2N9IPJ7</accession>
<feature type="transmembrane region" description="Helical" evidence="1">
    <location>
        <begin position="196"/>
        <end position="217"/>
    </location>
</feature>
<organism evidence="2">
    <name type="scientific">Fagus sylvatica</name>
    <name type="common">Beechnut</name>
    <dbReference type="NCBI Taxonomy" id="28930"/>
    <lineage>
        <taxon>Eukaryota</taxon>
        <taxon>Viridiplantae</taxon>
        <taxon>Streptophyta</taxon>
        <taxon>Embryophyta</taxon>
        <taxon>Tracheophyta</taxon>
        <taxon>Spermatophyta</taxon>
        <taxon>Magnoliopsida</taxon>
        <taxon>eudicotyledons</taxon>
        <taxon>Gunneridae</taxon>
        <taxon>Pentapetalae</taxon>
        <taxon>rosids</taxon>
        <taxon>fabids</taxon>
        <taxon>Fagales</taxon>
        <taxon>Fagaceae</taxon>
        <taxon>Fagus</taxon>
    </lineage>
</organism>
<keyword evidence="1" id="KW-0812">Transmembrane</keyword>
<dbReference type="AlphaFoldDB" id="A0A2N9IPJ7"/>
<feature type="transmembrane region" description="Helical" evidence="1">
    <location>
        <begin position="116"/>
        <end position="136"/>
    </location>
</feature>
<evidence type="ECO:0000313" key="2">
    <source>
        <dbReference type="EMBL" id="SPD26090.1"/>
    </source>
</evidence>
<evidence type="ECO:0000256" key="1">
    <source>
        <dbReference type="SAM" id="Phobius"/>
    </source>
</evidence>
<protein>
    <submittedName>
        <fullName evidence="2">Uncharacterized protein</fullName>
    </submittedName>
</protein>